<comment type="similarity">
    <text evidence="1">Belongs to the bacterial ribosomal protein bL21 family.</text>
</comment>
<dbReference type="EMBL" id="CP028775">
    <property type="protein sequence ID" value="AWU76309.1"/>
    <property type="molecule type" value="Genomic_DNA"/>
</dbReference>
<gene>
    <name evidence="3" type="ORF">C5L36_0C02530</name>
</gene>
<evidence type="ECO:0000313" key="3">
    <source>
        <dbReference type="EMBL" id="AWU76309.1"/>
    </source>
</evidence>
<name>A0A2U9R5P8_PICKU</name>
<organism evidence="3 4">
    <name type="scientific">Pichia kudriavzevii</name>
    <name type="common">Yeast</name>
    <name type="synonym">Issatchenkia orientalis</name>
    <dbReference type="NCBI Taxonomy" id="4909"/>
    <lineage>
        <taxon>Eukaryota</taxon>
        <taxon>Fungi</taxon>
        <taxon>Dikarya</taxon>
        <taxon>Ascomycota</taxon>
        <taxon>Saccharomycotina</taxon>
        <taxon>Pichiomycetes</taxon>
        <taxon>Pichiales</taxon>
        <taxon>Pichiaceae</taxon>
        <taxon>Pichia</taxon>
    </lineage>
</organism>
<dbReference type="InterPro" id="IPR036164">
    <property type="entry name" value="bL21-like_sf"/>
</dbReference>
<keyword evidence="4" id="KW-1185">Reference proteome</keyword>
<dbReference type="VEuPathDB" id="FungiDB:C5L36_0C02530"/>
<sequence length="140" mass="15981">MFRRYFTTAVSAASSTAKKPADLLPLKFEHNIYATLKVHDRSYLVTKGDLVNLPFCMHEAQIGDIIEFNKVDVVGSRNFTYHVKDGIDTSKVTVTGVVVEKTKKPMQVKEVTKRRNRHTKHILSKHDLTVVRISELKINE</sequence>
<evidence type="ECO:0000256" key="1">
    <source>
        <dbReference type="ARBA" id="ARBA00008563"/>
    </source>
</evidence>
<dbReference type="InterPro" id="IPR028909">
    <property type="entry name" value="bL21-like"/>
</dbReference>
<dbReference type="GO" id="GO:0005762">
    <property type="term" value="C:mitochondrial large ribosomal subunit"/>
    <property type="evidence" value="ECO:0007669"/>
    <property type="project" value="TreeGrafter"/>
</dbReference>
<dbReference type="PANTHER" id="PTHR21349">
    <property type="entry name" value="50S RIBOSOMAL PROTEIN L21"/>
    <property type="match status" value="1"/>
</dbReference>
<dbReference type="GO" id="GO:0003735">
    <property type="term" value="F:structural constituent of ribosome"/>
    <property type="evidence" value="ECO:0007669"/>
    <property type="project" value="TreeGrafter"/>
</dbReference>
<dbReference type="GeneID" id="40384104"/>
<dbReference type="STRING" id="4909.A0A2U9R5P8"/>
<accession>A0A2U9R5P8</accession>
<dbReference type="OrthoDB" id="5994at2759"/>
<dbReference type="PANTHER" id="PTHR21349:SF0">
    <property type="entry name" value="LARGE RIBOSOMAL SUBUNIT PROTEIN BL21M"/>
    <property type="match status" value="1"/>
</dbReference>
<reference evidence="3 4" key="1">
    <citation type="submission" date="2018-06" db="EMBL/GenBank/DDBJ databases">
        <title>Population genomics shows no distinction between pathogenic Candida krusei and environmental Pichia kudriavzevii: One species, four names.</title>
        <authorList>
            <person name="Douglass A.P."/>
            <person name="Offei B."/>
            <person name="Braun-Galleani S."/>
            <person name="Coughlan A.Y."/>
            <person name="Martos A."/>
            <person name="Ortiz-Merino R.A."/>
            <person name="Byrne K.P."/>
            <person name="Wolfe K.H."/>
        </authorList>
    </citation>
    <scope>NUCLEOTIDE SEQUENCE [LARGE SCALE GENOMIC DNA]</scope>
    <source>
        <strain evidence="3 4">CBS573</strain>
    </source>
</reference>
<dbReference type="Pfam" id="PF00829">
    <property type="entry name" value="Ribosomal_L21p"/>
    <property type="match status" value="1"/>
</dbReference>
<protein>
    <recommendedName>
        <fullName evidence="2">Large ribosomal subunit protein bL21m</fullName>
    </recommendedName>
</protein>
<dbReference type="RefSeq" id="XP_029321786.1">
    <property type="nucleotide sequence ID" value="XM_029465926.1"/>
</dbReference>
<dbReference type="Proteomes" id="UP000249293">
    <property type="component" value="Chromosome 3"/>
</dbReference>
<dbReference type="AlphaFoldDB" id="A0A2U9R5P8"/>
<proteinExistence type="inferred from homology"/>
<evidence type="ECO:0000256" key="2">
    <source>
        <dbReference type="ARBA" id="ARBA00044129"/>
    </source>
</evidence>
<dbReference type="SUPFAM" id="SSF141091">
    <property type="entry name" value="L21p-like"/>
    <property type="match status" value="1"/>
</dbReference>
<dbReference type="KEGG" id="pkz:C5L36_0C02530"/>
<evidence type="ECO:0000313" key="4">
    <source>
        <dbReference type="Proteomes" id="UP000249293"/>
    </source>
</evidence>